<protein>
    <recommendedName>
        <fullName evidence="3">Alpha/beta hydrolase</fullName>
    </recommendedName>
</protein>
<proteinExistence type="predicted"/>
<evidence type="ECO:0008006" key="3">
    <source>
        <dbReference type="Google" id="ProtNLM"/>
    </source>
</evidence>
<comment type="caution">
    <text evidence="1">The sequence shown here is derived from an EMBL/GenBank/DDBJ whole genome shotgun (WGS) entry which is preliminary data.</text>
</comment>
<accession>A0ABW0P4R5</accession>
<evidence type="ECO:0000313" key="2">
    <source>
        <dbReference type="Proteomes" id="UP001596060"/>
    </source>
</evidence>
<dbReference type="SUPFAM" id="SSF53474">
    <property type="entry name" value="alpha/beta-Hydrolases"/>
    <property type="match status" value="1"/>
</dbReference>
<dbReference type="RefSeq" id="WP_066724262.1">
    <property type="nucleotide sequence ID" value="NZ_JBHSLU010000063.1"/>
</dbReference>
<dbReference type="EMBL" id="JBHSLU010000063">
    <property type="protein sequence ID" value="MFC5507163.1"/>
    <property type="molecule type" value="Genomic_DNA"/>
</dbReference>
<dbReference type="Proteomes" id="UP001596060">
    <property type="component" value="Unassembled WGS sequence"/>
</dbReference>
<evidence type="ECO:0000313" key="1">
    <source>
        <dbReference type="EMBL" id="MFC5507163.1"/>
    </source>
</evidence>
<sequence length="298" mass="32048">MARTGLGALAALLLGWGVQGVQAHDLRPFQEAGRSHVIHEDVSPSGTEPINVETYVPAACTAKPCPLLIAIHGLERNAETARDNWIEAAERHGLLIAAPHFDRERFPTRLFQQGGVRDEADPARWLYASIERFFDRALASGRVAGTGYVLFGHSAGAQFVHRMALLMPAARFTTAISANASYYTLPLRGEAGGFAYPYSLGGTPATEVSISAAFAKPLLVMLGERDDEPTHPQLNHSRGAEAQGANRLARGRHFMAVAAAEAARLKVESPWREILVPGVGHESRRMAAAAAEALFAGR</sequence>
<reference evidence="2" key="1">
    <citation type="journal article" date="2019" name="Int. J. Syst. Evol. Microbiol.">
        <title>The Global Catalogue of Microorganisms (GCM) 10K type strain sequencing project: providing services to taxonomists for standard genome sequencing and annotation.</title>
        <authorList>
            <consortium name="The Broad Institute Genomics Platform"/>
            <consortium name="The Broad Institute Genome Sequencing Center for Infectious Disease"/>
            <person name="Wu L."/>
            <person name="Ma J."/>
        </authorList>
    </citation>
    <scope>NUCLEOTIDE SEQUENCE [LARGE SCALE GENOMIC DNA]</scope>
    <source>
        <strain evidence="2">CCUG 43117</strain>
    </source>
</reference>
<gene>
    <name evidence="1" type="ORF">ACFPN9_18140</name>
</gene>
<dbReference type="Gene3D" id="3.40.50.1820">
    <property type="entry name" value="alpha/beta hydrolase"/>
    <property type="match status" value="1"/>
</dbReference>
<organism evidence="1 2">
    <name type="scientific">Bosea massiliensis</name>
    <dbReference type="NCBI Taxonomy" id="151419"/>
    <lineage>
        <taxon>Bacteria</taxon>
        <taxon>Pseudomonadati</taxon>
        <taxon>Pseudomonadota</taxon>
        <taxon>Alphaproteobacteria</taxon>
        <taxon>Hyphomicrobiales</taxon>
        <taxon>Boseaceae</taxon>
        <taxon>Bosea</taxon>
    </lineage>
</organism>
<keyword evidence="2" id="KW-1185">Reference proteome</keyword>
<dbReference type="InterPro" id="IPR029058">
    <property type="entry name" value="AB_hydrolase_fold"/>
</dbReference>
<name>A0ABW0P4R5_9HYPH</name>